<dbReference type="AlphaFoldDB" id="A0A3F2REM0"/>
<reference evidence="3 4" key="1">
    <citation type="submission" date="2018-07" db="EMBL/GenBank/DDBJ databases">
        <title>Genome sequencing of oomycete isolates from Chile give support for New Zealand origin for Phytophthora kernoviae and make available the first Nothophytophthora sp. genome.</title>
        <authorList>
            <person name="Studholme D.J."/>
            <person name="Sanfuentes E."/>
            <person name="Panda P."/>
            <person name="Hill R."/>
            <person name="Sambles C."/>
            <person name="Grant M."/>
            <person name="Williams N.M."/>
            <person name="Mcdougal R.L."/>
        </authorList>
    </citation>
    <scope>NUCLEOTIDE SEQUENCE [LARGE SCALE GENOMIC DNA]</scope>
    <source>
        <strain evidence="2">Chile6</strain>
        <strain evidence="1">Chile7</strain>
    </source>
</reference>
<evidence type="ECO:0000313" key="3">
    <source>
        <dbReference type="Proteomes" id="UP000277300"/>
    </source>
</evidence>
<dbReference type="EMBL" id="MBAD02002550">
    <property type="protein sequence ID" value="RLN46715.1"/>
    <property type="molecule type" value="Genomic_DNA"/>
</dbReference>
<dbReference type="OrthoDB" id="96557at2759"/>
<gene>
    <name evidence="1" type="ORF">BBJ29_008318</name>
    <name evidence="2" type="ORF">BBP00_00008725</name>
</gene>
<protein>
    <submittedName>
        <fullName evidence="2">Uncharacterized protein</fullName>
    </submittedName>
</protein>
<proteinExistence type="predicted"/>
<dbReference type="Proteomes" id="UP000284657">
    <property type="component" value="Unassembled WGS sequence"/>
</dbReference>
<accession>A0A3F2REM0</accession>
<organism evidence="2 3">
    <name type="scientific">Phytophthora kernoviae</name>
    <dbReference type="NCBI Taxonomy" id="325452"/>
    <lineage>
        <taxon>Eukaryota</taxon>
        <taxon>Sar</taxon>
        <taxon>Stramenopiles</taxon>
        <taxon>Oomycota</taxon>
        <taxon>Peronosporomycetes</taxon>
        <taxon>Peronosporales</taxon>
        <taxon>Peronosporaceae</taxon>
        <taxon>Phytophthora</taxon>
    </lineage>
</organism>
<dbReference type="EMBL" id="MBDO02000474">
    <property type="protein sequence ID" value="RLN54922.1"/>
    <property type="molecule type" value="Genomic_DNA"/>
</dbReference>
<sequence length="205" mass="22973">MAAIGVVMEYFRLFEFGMTPHTMQQQNQFLRAVMTEETSGPDYKGVDIICSQWQKFSAFYDYTRYQLLSIDVSTLAESTVVVVDSHLSLRGRWDGVVTLYPALRNDTELLQKVINNEIVVPVQYRFEFDSNGIVTWFSADWDLITALQNACGLSLVDVASILAGAKVSRTGQIGSTLQDLYQASLPQEEGGAPVDRRHSVDFLLS</sequence>
<dbReference type="Proteomes" id="UP000277300">
    <property type="component" value="Unassembled WGS sequence"/>
</dbReference>
<evidence type="ECO:0000313" key="1">
    <source>
        <dbReference type="EMBL" id="RLN46715.1"/>
    </source>
</evidence>
<name>A0A3F2REM0_9STRA</name>
<comment type="caution">
    <text evidence="2">The sequence shown here is derived from an EMBL/GenBank/DDBJ whole genome shotgun (WGS) entry which is preliminary data.</text>
</comment>
<evidence type="ECO:0000313" key="2">
    <source>
        <dbReference type="EMBL" id="RLN54922.1"/>
    </source>
</evidence>
<evidence type="ECO:0000313" key="4">
    <source>
        <dbReference type="Proteomes" id="UP000284657"/>
    </source>
</evidence>